<keyword evidence="2" id="KW-1185">Reference proteome</keyword>
<evidence type="ECO:0000313" key="2">
    <source>
        <dbReference type="Proteomes" id="UP000563426"/>
    </source>
</evidence>
<protein>
    <recommendedName>
        <fullName evidence="3">Bacterial repeat domain-containing protein</fullName>
    </recommendedName>
</protein>
<evidence type="ECO:0000313" key="1">
    <source>
        <dbReference type="EMBL" id="NOK35366.1"/>
    </source>
</evidence>
<evidence type="ECO:0008006" key="3">
    <source>
        <dbReference type="Google" id="ProtNLM"/>
    </source>
</evidence>
<dbReference type="Proteomes" id="UP000563426">
    <property type="component" value="Unassembled WGS sequence"/>
</dbReference>
<sequence>MAPSIYPEWNEDVRATGSIQCDTAGSYNVLHNLQVWNAQWQSWDNYHFWDPTIYSLAAGTALNFENRNWLEPFCYRTSMAIQKFDANRTLIWTSPTIYSSAVSLGQACPAGACVPTTCADLGKNCGSVPDGCGGTLSCGTCGTGTTCGGSGTANVCGTAPTLTLTATGRAGEQVTSTPAGLSVKVGTTGTAAFNAGTLVSLTASNGRKAIWSGACSSAGAKTASCTFTLTAASSVTANIQ</sequence>
<gene>
    <name evidence="1" type="ORF">HMI49_19365</name>
</gene>
<proteinExistence type="predicted"/>
<dbReference type="EMBL" id="JABFJV010000106">
    <property type="protein sequence ID" value="NOK35366.1"/>
    <property type="molecule type" value="Genomic_DNA"/>
</dbReference>
<comment type="caution">
    <text evidence="1">The sequence shown here is derived from an EMBL/GenBank/DDBJ whole genome shotgun (WGS) entry which is preliminary data.</text>
</comment>
<dbReference type="RefSeq" id="WP_171436116.1">
    <property type="nucleotide sequence ID" value="NZ_JABFJV010000106.1"/>
</dbReference>
<dbReference type="AlphaFoldDB" id="A0A7Y4KK96"/>
<accession>A0A7Y4KK96</accession>
<name>A0A7Y4KK96_9BACT</name>
<reference evidence="1 2" key="1">
    <citation type="submission" date="2020-05" db="EMBL/GenBank/DDBJ databases">
        <authorList>
            <person name="Whitworth D."/>
        </authorList>
    </citation>
    <scope>NUCLEOTIDE SEQUENCE [LARGE SCALE GENOMIC DNA]</scope>
    <source>
        <strain evidence="1 2">AB043B</strain>
    </source>
</reference>
<organism evidence="1 2">
    <name type="scientific">Corallococcus exercitus</name>
    <dbReference type="NCBI Taxonomy" id="2316736"/>
    <lineage>
        <taxon>Bacteria</taxon>
        <taxon>Pseudomonadati</taxon>
        <taxon>Myxococcota</taxon>
        <taxon>Myxococcia</taxon>
        <taxon>Myxococcales</taxon>
        <taxon>Cystobacterineae</taxon>
        <taxon>Myxococcaceae</taxon>
        <taxon>Corallococcus</taxon>
    </lineage>
</organism>